<evidence type="ECO:0008006" key="3">
    <source>
        <dbReference type="Google" id="ProtNLM"/>
    </source>
</evidence>
<dbReference type="EMBL" id="CDHN01000003">
    <property type="protein sequence ID" value="CEJ91428.1"/>
    <property type="molecule type" value="Genomic_DNA"/>
</dbReference>
<dbReference type="HOGENOM" id="CLU_025527_0_0_1"/>
<dbReference type="Proteomes" id="UP000039046">
    <property type="component" value="Unassembled WGS sequence"/>
</dbReference>
<dbReference type="InterPro" id="IPR032675">
    <property type="entry name" value="LRR_dom_sf"/>
</dbReference>
<organism evidence="1 2">
    <name type="scientific">[Torrubiella] hemipterigena</name>
    <dbReference type="NCBI Taxonomy" id="1531966"/>
    <lineage>
        <taxon>Eukaryota</taxon>
        <taxon>Fungi</taxon>
        <taxon>Dikarya</taxon>
        <taxon>Ascomycota</taxon>
        <taxon>Pezizomycotina</taxon>
        <taxon>Sordariomycetes</taxon>
        <taxon>Hypocreomycetidae</taxon>
        <taxon>Hypocreales</taxon>
        <taxon>Clavicipitaceae</taxon>
        <taxon>Clavicipitaceae incertae sedis</taxon>
        <taxon>'Torrubiella' clade</taxon>
    </lineage>
</organism>
<evidence type="ECO:0000313" key="1">
    <source>
        <dbReference type="EMBL" id="CEJ91428.1"/>
    </source>
</evidence>
<dbReference type="SUPFAM" id="SSF52047">
    <property type="entry name" value="RNI-like"/>
    <property type="match status" value="1"/>
</dbReference>
<dbReference type="OrthoDB" id="3594971at2759"/>
<proteinExistence type="predicted"/>
<keyword evidence="2" id="KW-1185">Reference proteome</keyword>
<dbReference type="Gene3D" id="3.80.10.10">
    <property type="entry name" value="Ribonuclease Inhibitor"/>
    <property type="match status" value="1"/>
</dbReference>
<gene>
    <name evidence="1" type="ORF">VHEMI07139</name>
</gene>
<evidence type="ECO:0000313" key="2">
    <source>
        <dbReference type="Proteomes" id="UP000039046"/>
    </source>
</evidence>
<accession>A0A0A1TL37</accession>
<name>A0A0A1TL37_9HYPO</name>
<protein>
    <recommendedName>
        <fullName evidence="3">F-box domain-containing protein</fullName>
    </recommendedName>
</protein>
<reference evidence="1 2" key="1">
    <citation type="journal article" date="2015" name="Genome Announc.">
        <title>Draft Genome Sequence and Gene Annotation of the Entomopathogenic Fungus Verticillium hemipterigenum.</title>
        <authorList>
            <person name="Horn F."/>
            <person name="Habel A."/>
            <person name="Scharf D.H."/>
            <person name="Dworschak J."/>
            <person name="Brakhage A.A."/>
            <person name="Guthke R."/>
            <person name="Hertweck C."/>
            <person name="Linde J."/>
        </authorList>
    </citation>
    <scope>NUCLEOTIDE SEQUENCE [LARGE SCALE GENOMIC DNA]</scope>
</reference>
<sequence length="419" mass="47019">MYTLKLTRTRYRHVNNGHAWLPSDLDSFHTPSQVKLHVQDVPLRECPSASKDLLASIPADALVSLKLAYPIPPLSATLDSLRELLTRCTTLETFHYHERGQGTFLRLTENQRLPAFRHLMLESYDWQHSKDAVAKYWTLSRLKSLRLASVPVYRFLKSINMADMAKLTSLQLDDAYARLDGEESEKGTILMHDLILNHIQALEFLEVTCHQRLFGINAILKHAETLISLRLRDHTGFDNGGICPTLSVADITAIGNTMHALRTLELDMDCPAPEQAWFLSAAAKLPRLQHLTLHIQTAIEPPSIDEDGNQQPPLVEGDVDLQGAYGLLHALLWAMRCETRIGEVFPLQQLVINVGGWKPTTARRIGSTWRALNEQGVFAERRFVFVKSKTLGKSAGRFVLREEACVAPAASCVFSASRS</sequence>
<dbReference type="AlphaFoldDB" id="A0A0A1TL37"/>